<dbReference type="EMBL" id="VLPK01000003">
    <property type="protein sequence ID" value="TSJ39278.1"/>
    <property type="molecule type" value="Genomic_DNA"/>
</dbReference>
<gene>
    <name evidence="2" type="ORF">FO440_16105</name>
</gene>
<evidence type="ECO:0000313" key="3">
    <source>
        <dbReference type="Proteomes" id="UP000318733"/>
    </source>
</evidence>
<dbReference type="AlphaFoldDB" id="A0A556MHA6"/>
<accession>A0A556MHA6</accession>
<evidence type="ECO:0000259" key="1">
    <source>
        <dbReference type="Pfam" id="PF12867"/>
    </source>
</evidence>
<feature type="domain" description="DinB-like" evidence="1">
    <location>
        <begin position="23"/>
        <end position="168"/>
    </location>
</feature>
<dbReference type="InterPro" id="IPR034660">
    <property type="entry name" value="DinB/YfiT-like"/>
</dbReference>
<sequence length="180" mass="20497">MNLPRLRSHIKNRIAMKDLLKELQDTKSELTNLISSISEDDFNAIPFESCWTPSQVTEHIINAVGVDMLYGETKPTPRSPDDKIAETAKLFLNMEIKMESPGFIYPSGKQHSKAEMLDIVNNKFTGLINAVKTLDLSLTCTAFEIPGFGEFTRLEFIWFYIYHTQRHIFQLKNIAKALAG</sequence>
<dbReference type="OrthoDB" id="679284at2"/>
<dbReference type="InterPro" id="IPR024775">
    <property type="entry name" value="DinB-like"/>
</dbReference>
<name>A0A556MHA6_9SPHI</name>
<reference evidence="2 3" key="1">
    <citation type="submission" date="2019-07" db="EMBL/GenBank/DDBJ databases">
        <authorList>
            <person name="Huq M.A."/>
        </authorList>
    </citation>
    <scope>NUCLEOTIDE SEQUENCE [LARGE SCALE GENOMIC DNA]</scope>
    <source>
        <strain evidence="2 3">MAH-19</strain>
    </source>
</reference>
<dbReference type="SUPFAM" id="SSF109854">
    <property type="entry name" value="DinB/YfiT-like putative metalloenzymes"/>
    <property type="match status" value="1"/>
</dbReference>
<protein>
    <submittedName>
        <fullName evidence="2">DinB family protein</fullName>
    </submittedName>
</protein>
<keyword evidence="3" id="KW-1185">Reference proteome</keyword>
<proteinExistence type="predicted"/>
<dbReference type="Proteomes" id="UP000318733">
    <property type="component" value="Unassembled WGS sequence"/>
</dbReference>
<organism evidence="2 3">
    <name type="scientific">Mucilaginibacter corticis</name>
    <dbReference type="NCBI Taxonomy" id="2597670"/>
    <lineage>
        <taxon>Bacteria</taxon>
        <taxon>Pseudomonadati</taxon>
        <taxon>Bacteroidota</taxon>
        <taxon>Sphingobacteriia</taxon>
        <taxon>Sphingobacteriales</taxon>
        <taxon>Sphingobacteriaceae</taxon>
        <taxon>Mucilaginibacter</taxon>
    </lineage>
</organism>
<dbReference type="Pfam" id="PF12867">
    <property type="entry name" value="DinB_2"/>
    <property type="match status" value="1"/>
</dbReference>
<evidence type="ECO:0000313" key="2">
    <source>
        <dbReference type="EMBL" id="TSJ39278.1"/>
    </source>
</evidence>
<dbReference type="Gene3D" id="1.20.120.450">
    <property type="entry name" value="dinb family like domain"/>
    <property type="match status" value="1"/>
</dbReference>
<comment type="caution">
    <text evidence="2">The sequence shown here is derived from an EMBL/GenBank/DDBJ whole genome shotgun (WGS) entry which is preliminary data.</text>
</comment>